<proteinExistence type="predicted"/>
<evidence type="ECO:0000313" key="1">
    <source>
        <dbReference type="EMBL" id="GFS55737.1"/>
    </source>
</evidence>
<dbReference type="EMBL" id="BMAV01027051">
    <property type="protein sequence ID" value="GFS55737.1"/>
    <property type="molecule type" value="Genomic_DNA"/>
</dbReference>
<name>A0A8X6MH31_9ARAC</name>
<accession>A0A8X6MH31</accession>
<reference evidence="1" key="1">
    <citation type="submission" date="2020-08" db="EMBL/GenBank/DDBJ databases">
        <title>Multicomponent nature underlies the extraordinary mechanical properties of spider dragline silk.</title>
        <authorList>
            <person name="Kono N."/>
            <person name="Nakamura H."/>
            <person name="Mori M."/>
            <person name="Yoshida Y."/>
            <person name="Ohtoshi R."/>
            <person name="Malay A.D."/>
            <person name="Moran D.A.P."/>
            <person name="Tomita M."/>
            <person name="Numata K."/>
            <person name="Arakawa K."/>
        </authorList>
    </citation>
    <scope>NUCLEOTIDE SEQUENCE</scope>
</reference>
<comment type="caution">
    <text evidence="1">The sequence shown here is derived from an EMBL/GenBank/DDBJ whole genome shotgun (WGS) entry which is preliminary data.</text>
</comment>
<sequence>MPNRYRHSFVYLLITGDNDASFIWKHIKDKLSEDCKEMTTLSIIRKLLGNEGFTLKGVGVPDNIDESQIITNVKTEEDLKLHQHMTIYESMMQHMNDDQLAIFKHVEKYMLGLLDKKLFFIDEKLFFR</sequence>
<dbReference type="AlphaFoldDB" id="A0A8X6MH31"/>
<organism evidence="1 2">
    <name type="scientific">Trichonephila inaurata madagascariensis</name>
    <dbReference type="NCBI Taxonomy" id="2747483"/>
    <lineage>
        <taxon>Eukaryota</taxon>
        <taxon>Metazoa</taxon>
        <taxon>Ecdysozoa</taxon>
        <taxon>Arthropoda</taxon>
        <taxon>Chelicerata</taxon>
        <taxon>Arachnida</taxon>
        <taxon>Araneae</taxon>
        <taxon>Araneomorphae</taxon>
        <taxon>Entelegynae</taxon>
        <taxon>Araneoidea</taxon>
        <taxon>Nephilidae</taxon>
        <taxon>Trichonephila</taxon>
        <taxon>Trichonephila inaurata</taxon>
    </lineage>
</organism>
<evidence type="ECO:0000313" key="2">
    <source>
        <dbReference type="Proteomes" id="UP000886998"/>
    </source>
</evidence>
<dbReference type="Proteomes" id="UP000886998">
    <property type="component" value="Unassembled WGS sequence"/>
</dbReference>
<gene>
    <name evidence="1" type="ORF">TNIN_383901</name>
</gene>
<keyword evidence="2" id="KW-1185">Reference proteome</keyword>
<protein>
    <submittedName>
        <fullName evidence="1">Uncharacterized protein</fullName>
    </submittedName>
</protein>